<dbReference type="Gene3D" id="2.30.42.10">
    <property type="match status" value="2"/>
</dbReference>
<keyword evidence="3" id="KW-0677">Repeat</keyword>
<dbReference type="Proteomes" id="UP000887565">
    <property type="component" value="Unplaced"/>
</dbReference>
<evidence type="ECO:0000256" key="3">
    <source>
        <dbReference type="ARBA" id="ARBA00022737"/>
    </source>
</evidence>
<evidence type="ECO:0000256" key="4">
    <source>
        <dbReference type="SAM" id="MobiDB-lite"/>
    </source>
</evidence>
<dbReference type="CDD" id="cd06681">
    <property type="entry name" value="PDZ2_GRIP1-2-like"/>
    <property type="match status" value="1"/>
</dbReference>
<dbReference type="Pfam" id="PF17820">
    <property type="entry name" value="PDZ_6"/>
    <property type="match status" value="1"/>
</dbReference>
<evidence type="ECO:0000256" key="1">
    <source>
        <dbReference type="ARBA" id="ARBA00004496"/>
    </source>
</evidence>
<evidence type="ECO:0000256" key="2">
    <source>
        <dbReference type="ARBA" id="ARBA00022490"/>
    </source>
</evidence>
<dbReference type="InterPro" id="IPR001478">
    <property type="entry name" value="PDZ"/>
</dbReference>
<name>A0A915I855_ROMCU</name>
<reference evidence="7" key="1">
    <citation type="submission" date="2022-11" db="UniProtKB">
        <authorList>
            <consortium name="WormBaseParasite"/>
        </authorList>
    </citation>
    <scope>IDENTIFICATION</scope>
</reference>
<comment type="subcellular location">
    <subcellularLocation>
        <location evidence="1">Cytoplasm</location>
    </subcellularLocation>
</comment>
<keyword evidence="2" id="KW-0963">Cytoplasm</keyword>
<dbReference type="WBParaSite" id="nRc.2.0.1.t10349-RA">
    <property type="protein sequence ID" value="nRc.2.0.1.t10349-RA"/>
    <property type="gene ID" value="nRc.2.0.1.g10349"/>
</dbReference>
<dbReference type="SMART" id="SM00228">
    <property type="entry name" value="PDZ"/>
    <property type="match status" value="2"/>
</dbReference>
<dbReference type="PROSITE" id="PS50106">
    <property type="entry name" value="PDZ"/>
    <property type="match status" value="2"/>
</dbReference>
<keyword evidence="6" id="KW-1185">Reference proteome</keyword>
<accession>A0A915I855</accession>
<dbReference type="PANTHER" id="PTHR46227">
    <property type="entry name" value="GLUTAMATE RECEPTOR-INTERACTING PROTEIN GRIP"/>
    <property type="match status" value="1"/>
</dbReference>
<dbReference type="Pfam" id="PF00595">
    <property type="entry name" value="PDZ"/>
    <property type="match status" value="1"/>
</dbReference>
<evidence type="ECO:0000313" key="6">
    <source>
        <dbReference type="Proteomes" id="UP000887565"/>
    </source>
</evidence>
<dbReference type="PANTHER" id="PTHR46227:SF2">
    <property type="entry name" value="FI03335P"/>
    <property type="match status" value="1"/>
</dbReference>
<proteinExistence type="predicted"/>
<dbReference type="GO" id="GO:0098887">
    <property type="term" value="P:neurotransmitter receptor transport, endosome to postsynaptic membrane"/>
    <property type="evidence" value="ECO:0007669"/>
    <property type="project" value="TreeGrafter"/>
</dbReference>
<evidence type="ECO:0000313" key="7">
    <source>
        <dbReference type="WBParaSite" id="nRc.2.0.1.t10349-RA"/>
    </source>
</evidence>
<feature type="region of interest" description="Disordered" evidence="4">
    <location>
        <begin position="237"/>
        <end position="260"/>
    </location>
</feature>
<feature type="domain" description="PDZ" evidence="5">
    <location>
        <begin position="54"/>
        <end position="128"/>
    </location>
</feature>
<dbReference type="SUPFAM" id="SSF50156">
    <property type="entry name" value="PDZ domain-like"/>
    <property type="match status" value="2"/>
</dbReference>
<dbReference type="InterPro" id="IPR036034">
    <property type="entry name" value="PDZ_sf"/>
</dbReference>
<dbReference type="GO" id="GO:0005737">
    <property type="term" value="C:cytoplasm"/>
    <property type="evidence" value="ECO:0007669"/>
    <property type="project" value="UniProtKB-SubCell"/>
</dbReference>
<dbReference type="InterPro" id="IPR041489">
    <property type="entry name" value="PDZ_6"/>
</dbReference>
<protein>
    <submittedName>
        <fullName evidence="7">PDZ domain-containing protein</fullName>
    </submittedName>
</protein>
<feature type="domain" description="PDZ" evidence="5">
    <location>
        <begin position="144"/>
        <end position="215"/>
    </location>
</feature>
<dbReference type="AlphaFoldDB" id="A0A915I855"/>
<evidence type="ECO:0000259" key="5">
    <source>
        <dbReference type="PROSITE" id="PS50106"/>
    </source>
</evidence>
<sequence length="276" mass="30847">MGSEHVKILLTFFVVNCCRRHGTMYLNKFKNSKKFLGSVDGFDEQNHKSVKSTDVYLSKESGSFGFTIRGGSYGPYSEKSRPLTVTHVRPGGPADREGKIRVGDRLIGIDGIDISTCTLNAALTLLRKCKERNVCLTLEYDVAILEINKATGLDFGLNLKFRHSTQGKIVVVDSVAEASLADRCGAIKIGDEIISVDQMTLEYSTLPEVHQLLKNNDQDRIKLEIRRYGDHLSLLKNRRESSSDAEPNSEDKNEEKINVSTNDSRYGYSLPRILIV</sequence>
<dbReference type="InterPro" id="IPR043545">
    <property type="entry name" value="GRIP1/2"/>
</dbReference>
<organism evidence="6 7">
    <name type="scientific">Romanomermis culicivorax</name>
    <name type="common">Nematode worm</name>
    <dbReference type="NCBI Taxonomy" id="13658"/>
    <lineage>
        <taxon>Eukaryota</taxon>
        <taxon>Metazoa</taxon>
        <taxon>Ecdysozoa</taxon>
        <taxon>Nematoda</taxon>
        <taxon>Enoplea</taxon>
        <taxon>Dorylaimia</taxon>
        <taxon>Mermithida</taxon>
        <taxon>Mermithoidea</taxon>
        <taxon>Mermithidae</taxon>
        <taxon>Romanomermis</taxon>
    </lineage>
</organism>